<keyword evidence="2 3" id="KW-0663">Pyridoxal phosphate</keyword>
<accession>M2B866</accession>
<dbReference type="SUPFAM" id="SSF50621">
    <property type="entry name" value="Alanine racemase C-terminal domain-like"/>
    <property type="match status" value="1"/>
</dbReference>
<dbReference type="InterPro" id="IPR029066">
    <property type="entry name" value="PLP-binding_barrel"/>
</dbReference>
<dbReference type="InterPro" id="IPR000183">
    <property type="entry name" value="Orn/DAP/Arg_de-COase"/>
</dbReference>
<reference evidence="5" key="1">
    <citation type="submission" date="2012-11" db="EMBL/GenBank/DDBJ databases">
        <title>Permanent draft genomes of Rhodopirellula europaea strain SH398 and 6C.</title>
        <authorList>
            <person name="Richter M."/>
            <person name="Richter-Heitmann T."/>
            <person name="Frank C."/>
            <person name="Harder J."/>
            <person name="Glockner F.O."/>
        </authorList>
    </citation>
    <scope>NUCLEOTIDE SEQUENCE</scope>
    <source>
        <strain evidence="5">6C</strain>
    </source>
</reference>
<dbReference type="InterPro" id="IPR022644">
    <property type="entry name" value="De-COase2_N"/>
</dbReference>
<dbReference type="PANTHER" id="PTHR43727">
    <property type="entry name" value="DIAMINOPIMELATE DECARBOXYLASE"/>
    <property type="match status" value="1"/>
</dbReference>
<name>M2B866_9BACT</name>
<dbReference type="GO" id="GO:0009089">
    <property type="term" value="P:lysine biosynthetic process via diaminopimelate"/>
    <property type="evidence" value="ECO:0007669"/>
    <property type="project" value="TreeGrafter"/>
</dbReference>
<reference evidence="5" key="2">
    <citation type="journal article" date="2013" name="Mar. Genomics">
        <title>Expression of sulfatases in Rhodopirellula baltica and the diversity of sulfatases in the genus Rhodopirellula.</title>
        <authorList>
            <person name="Wegner C.E."/>
            <person name="Richter-Heitmann T."/>
            <person name="Klindworth A."/>
            <person name="Klockow C."/>
            <person name="Richter M."/>
            <person name="Achstetter T."/>
            <person name="Glockner F.O."/>
            <person name="Harder J."/>
        </authorList>
    </citation>
    <scope>NUCLEOTIDE SEQUENCE [LARGE SCALE GENOMIC DNA]</scope>
    <source>
        <strain evidence="5">6C</strain>
    </source>
</reference>
<dbReference type="PANTHER" id="PTHR43727:SF2">
    <property type="entry name" value="GROUP IV DECARBOXYLASE"/>
    <property type="match status" value="1"/>
</dbReference>
<proteinExistence type="predicted"/>
<feature type="active site" description="Proton donor" evidence="3">
    <location>
        <position position="464"/>
    </location>
</feature>
<feature type="domain" description="Orn/DAP/Arg decarboxylase 2 N-terminal" evidence="4">
    <location>
        <begin position="102"/>
        <end position="322"/>
    </location>
</feature>
<dbReference type="Pfam" id="PF02784">
    <property type="entry name" value="Orn_Arg_deC_N"/>
    <property type="match status" value="1"/>
</dbReference>
<dbReference type="PROSITE" id="PS00879">
    <property type="entry name" value="ODR_DC_2_2"/>
    <property type="match status" value="1"/>
</dbReference>
<dbReference type="Gene3D" id="2.40.37.10">
    <property type="entry name" value="Lyase, Ornithine Decarboxylase, Chain A, domain 1"/>
    <property type="match status" value="1"/>
</dbReference>
<dbReference type="FunFam" id="2.40.37.10:FF:000039">
    <property type="entry name" value="Probable diaminopimelate decarboxylase"/>
    <property type="match status" value="1"/>
</dbReference>
<evidence type="ECO:0000313" key="6">
    <source>
        <dbReference type="Proteomes" id="UP000011529"/>
    </source>
</evidence>
<evidence type="ECO:0000313" key="5">
    <source>
        <dbReference type="EMBL" id="EMB17903.1"/>
    </source>
</evidence>
<dbReference type="PATRIC" id="fig|1263867.3.peg.1444"/>
<dbReference type="Gene3D" id="3.20.20.10">
    <property type="entry name" value="Alanine racemase"/>
    <property type="match status" value="1"/>
</dbReference>
<dbReference type="Proteomes" id="UP000011529">
    <property type="component" value="Unassembled WGS sequence"/>
</dbReference>
<evidence type="ECO:0000256" key="1">
    <source>
        <dbReference type="ARBA" id="ARBA00001933"/>
    </source>
</evidence>
<dbReference type="InterPro" id="IPR042152">
    <property type="entry name" value="Y4yA-like"/>
</dbReference>
<dbReference type="CDD" id="cd06842">
    <property type="entry name" value="PLPDE_III_Y4yA_like"/>
    <property type="match status" value="1"/>
</dbReference>
<dbReference type="InterPro" id="IPR009006">
    <property type="entry name" value="Ala_racemase/Decarboxylase_C"/>
</dbReference>
<feature type="modified residue" description="N6-(pyridoxal phosphate)lysine" evidence="3">
    <location>
        <position position="123"/>
    </location>
</feature>
<evidence type="ECO:0000259" key="4">
    <source>
        <dbReference type="Pfam" id="PF02784"/>
    </source>
</evidence>
<dbReference type="GO" id="GO:0008836">
    <property type="term" value="F:diaminopimelate decarboxylase activity"/>
    <property type="evidence" value="ECO:0007669"/>
    <property type="project" value="TreeGrafter"/>
</dbReference>
<organism evidence="5 6">
    <name type="scientific">Rhodopirellula europaea 6C</name>
    <dbReference type="NCBI Taxonomy" id="1263867"/>
    <lineage>
        <taxon>Bacteria</taxon>
        <taxon>Pseudomonadati</taxon>
        <taxon>Planctomycetota</taxon>
        <taxon>Planctomycetia</taxon>
        <taxon>Pirellulales</taxon>
        <taxon>Pirellulaceae</taxon>
        <taxon>Rhodopirellula</taxon>
    </lineage>
</organism>
<dbReference type="EMBL" id="ANMO01000080">
    <property type="protein sequence ID" value="EMB17903.1"/>
    <property type="molecule type" value="Genomic_DNA"/>
</dbReference>
<comment type="caution">
    <text evidence="5">The sequence shown here is derived from an EMBL/GenBank/DDBJ whole genome shotgun (WGS) entry which is preliminary data.</text>
</comment>
<dbReference type="SUPFAM" id="SSF51419">
    <property type="entry name" value="PLP-binding barrel"/>
    <property type="match status" value="1"/>
</dbReference>
<keyword evidence="6" id="KW-1185">Reference proteome</keyword>
<evidence type="ECO:0000256" key="3">
    <source>
        <dbReference type="PIRSR" id="PIRSR600183-50"/>
    </source>
</evidence>
<gene>
    <name evidence="5" type="ORF">RE6C_01364</name>
</gene>
<protein>
    <submittedName>
        <fullName evidence="5">Diaminopimelate decarboxylase</fullName>
    </submittedName>
</protein>
<sequence>MPESPIECFVCETPDARLPLTGNLDRMNHSPLPCRPKSSVPDSAPDHAIELRSRCRGVVPLDAIWSPWMMQLAAEADQVKQLIEFHGSPVNVLSTDPMRSNINDLQKVAERANVPLQIHFARKANKCAEFVRTGLLESIGFDVASESELEETLDELHGSPQHPSKDPILCTAAVKPASLIRSCVLNDVVLVIDNKDELATLRETLAGLGPTEPKARIAFRLQHCPTKFPGLPSRFGMPADELTLLAKSLCDESRIQVVGIHFHVHRSHEQFAPSFTKALIEEALHVVDRVRGLGHTVAWLDIGGGFPVNYLRDQMQWQRFLTKALASVETNGRFASDRKLTWNQRPLADIDPAWQPLSAANWIREVLTPSLANEINRRELILKCEPGRALLDCCGLTIAEVLFVKRDQNRNHLIGLMMNSSQCRTTRDDFLVDPIVISASKASAEQTKKTDHAEMEGYFVGGYCTESEYLMQRKFRFPNGISRGDFVLIPNTAAYQMHFAESRAHQMLLAENVFI</sequence>
<dbReference type="InterPro" id="IPR022657">
    <property type="entry name" value="De-COase2_CS"/>
</dbReference>
<evidence type="ECO:0000256" key="2">
    <source>
        <dbReference type="ARBA" id="ARBA00022898"/>
    </source>
</evidence>
<comment type="cofactor">
    <cofactor evidence="1 3">
        <name>pyridoxal 5'-phosphate</name>
        <dbReference type="ChEBI" id="CHEBI:597326"/>
    </cofactor>
</comment>
<dbReference type="PRINTS" id="PR01179">
    <property type="entry name" value="ODADCRBXLASE"/>
</dbReference>
<dbReference type="AlphaFoldDB" id="M2B866"/>